<evidence type="ECO:0000256" key="3">
    <source>
        <dbReference type="ARBA" id="ARBA00023125"/>
    </source>
</evidence>
<accession>A0A4Z0WH60</accession>
<comment type="caution">
    <text evidence="6">The sequence shown here is derived from an EMBL/GenBank/DDBJ whole genome shotgun (WGS) entry which is preliminary data.</text>
</comment>
<dbReference type="PANTHER" id="PTHR30204">
    <property type="entry name" value="REDOX-CYCLING DRUG-SENSING TRANSCRIPTIONAL ACTIVATOR SOXR"/>
    <property type="match status" value="1"/>
</dbReference>
<dbReference type="PANTHER" id="PTHR30204:SF69">
    <property type="entry name" value="MERR-FAMILY TRANSCRIPTIONAL REGULATOR"/>
    <property type="match status" value="1"/>
</dbReference>
<sequence length="306" mass="34473">MHQTKWVVVYVCTFRDMRSPVAQNSHGNRDMSETALLFSMAETSRRTGVSTATLRKWAARYDIDASQRSPGGHRLYTEADLERLQRVSELKARGWNLADLAAMPADDLRRMSPLQSSDDIPGRICFCGPRVVKDFAPWFAERASALDEADISLATGVLVWEVGSLSDQHVSRVQRLVQSGVPVLLVYHYALNRRLQQLEAVGVVTQAGPLDWAALMRWLLEQTPDSRFSDSELRSFTLQDNALPCSCPQHLAELLLKLRDFAAYCQQCSLDSPAQADLHQRLYHWTQAAQRPLETGLDAVLEHEKP</sequence>
<name>A0A4Z0WH60_9GAMM</name>
<dbReference type="Proteomes" id="UP000297475">
    <property type="component" value="Unassembled WGS sequence"/>
</dbReference>
<feature type="domain" description="HTH merR-type" evidence="5">
    <location>
        <begin position="37"/>
        <end position="106"/>
    </location>
</feature>
<keyword evidence="3" id="KW-0238">DNA-binding</keyword>
<dbReference type="GO" id="GO:0003700">
    <property type="term" value="F:DNA-binding transcription factor activity"/>
    <property type="evidence" value="ECO:0007669"/>
    <property type="project" value="InterPro"/>
</dbReference>
<dbReference type="SMART" id="SM00422">
    <property type="entry name" value="HTH_MERR"/>
    <property type="match status" value="1"/>
</dbReference>
<dbReference type="Pfam" id="PF13411">
    <property type="entry name" value="MerR_1"/>
    <property type="match status" value="1"/>
</dbReference>
<evidence type="ECO:0000313" key="7">
    <source>
        <dbReference type="Proteomes" id="UP000297475"/>
    </source>
</evidence>
<evidence type="ECO:0000256" key="4">
    <source>
        <dbReference type="ARBA" id="ARBA00023163"/>
    </source>
</evidence>
<evidence type="ECO:0000256" key="1">
    <source>
        <dbReference type="ARBA" id="ARBA00022491"/>
    </source>
</evidence>
<dbReference type="InterPro" id="IPR000551">
    <property type="entry name" value="MerR-type_HTH_dom"/>
</dbReference>
<reference evidence="6 7" key="1">
    <citation type="submission" date="2019-04" db="EMBL/GenBank/DDBJ databases">
        <title>Natronospirillum operosus gen. nov., sp. nov., a haloalkaliphilic satellite isolated from decaying biomass of laboratory culture of cyanobacterium Geitlerinema sp. and proposal of Natronospirillaceae fam. nov. and Saccharospirillaceae fam. nov.</title>
        <authorList>
            <person name="Kevbrin V."/>
            <person name="Boltyanskaya Y."/>
            <person name="Koziaeva V."/>
            <person name="Grouzdev D.S."/>
            <person name="Park M."/>
            <person name="Cho J."/>
        </authorList>
    </citation>
    <scope>NUCLEOTIDE SEQUENCE [LARGE SCALE GENOMIC DNA]</scope>
    <source>
        <strain evidence="6 7">G-116</strain>
    </source>
</reference>
<dbReference type="InterPro" id="IPR047057">
    <property type="entry name" value="MerR_fam"/>
</dbReference>
<keyword evidence="2" id="KW-0805">Transcription regulation</keyword>
<evidence type="ECO:0000313" key="6">
    <source>
        <dbReference type="EMBL" id="TGG95106.1"/>
    </source>
</evidence>
<dbReference type="PROSITE" id="PS50937">
    <property type="entry name" value="HTH_MERR_2"/>
    <property type="match status" value="1"/>
</dbReference>
<dbReference type="AlphaFoldDB" id="A0A4Z0WH60"/>
<dbReference type="SUPFAM" id="SSF46955">
    <property type="entry name" value="Putative DNA-binding domain"/>
    <property type="match status" value="1"/>
</dbReference>
<protein>
    <submittedName>
        <fullName evidence="6">MerR family transcriptional regulator</fullName>
    </submittedName>
</protein>
<evidence type="ECO:0000256" key="2">
    <source>
        <dbReference type="ARBA" id="ARBA00023015"/>
    </source>
</evidence>
<gene>
    <name evidence="6" type="ORF">E4656_01370</name>
</gene>
<evidence type="ECO:0000259" key="5">
    <source>
        <dbReference type="PROSITE" id="PS50937"/>
    </source>
</evidence>
<keyword evidence="7" id="KW-1185">Reference proteome</keyword>
<keyword evidence="1" id="KW-0678">Repressor</keyword>
<proteinExistence type="predicted"/>
<dbReference type="InterPro" id="IPR009061">
    <property type="entry name" value="DNA-bd_dom_put_sf"/>
</dbReference>
<dbReference type="OrthoDB" id="9800334at2"/>
<dbReference type="Gene3D" id="1.10.1660.10">
    <property type="match status" value="1"/>
</dbReference>
<dbReference type="GO" id="GO:0003677">
    <property type="term" value="F:DNA binding"/>
    <property type="evidence" value="ECO:0007669"/>
    <property type="project" value="UniProtKB-KW"/>
</dbReference>
<keyword evidence="4" id="KW-0804">Transcription</keyword>
<dbReference type="EMBL" id="SRMF01000001">
    <property type="protein sequence ID" value="TGG95106.1"/>
    <property type="molecule type" value="Genomic_DNA"/>
</dbReference>
<organism evidence="6 7">
    <name type="scientific">Natronospirillum operosum</name>
    <dbReference type="NCBI Taxonomy" id="2759953"/>
    <lineage>
        <taxon>Bacteria</taxon>
        <taxon>Pseudomonadati</taxon>
        <taxon>Pseudomonadota</taxon>
        <taxon>Gammaproteobacteria</taxon>
        <taxon>Oceanospirillales</taxon>
        <taxon>Natronospirillaceae</taxon>
        <taxon>Natronospirillum</taxon>
    </lineage>
</organism>